<dbReference type="RefSeq" id="WP_182491569.1">
    <property type="nucleotide sequence ID" value="NZ_BAAAOV010000001.1"/>
</dbReference>
<keyword evidence="6" id="KW-1185">Reference proteome</keyword>
<dbReference type="AlphaFoldDB" id="A0A839EEZ1"/>
<dbReference type="GO" id="GO:0046872">
    <property type="term" value="F:metal ion binding"/>
    <property type="evidence" value="ECO:0007669"/>
    <property type="project" value="UniProtKB-KW"/>
</dbReference>
<keyword evidence="4" id="KW-0408">Iron</keyword>
<gene>
    <name evidence="5" type="ORF">FHX53_002398</name>
</gene>
<keyword evidence="3" id="KW-0479">Metal-binding</keyword>
<comment type="caution">
    <text evidence="5">The sequence shown here is derived from an EMBL/GenBank/DDBJ whole genome shotgun (WGS) entry which is preliminary data.</text>
</comment>
<dbReference type="InterPro" id="IPR012292">
    <property type="entry name" value="Globin/Proto"/>
</dbReference>
<dbReference type="Gene3D" id="1.10.490.10">
    <property type="entry name" value="Globins"/>
    <property type="match status" value="1"/>
</dbReference>
<evidence type="ECO:0000256" key="4">
    <source>
        <dbReference type="ARBA" id="ARBA00023004"/>
    </source>
</evidence>
<dbReference type="Proteomes" id="UP000585905">
    <property type="component" value="Unassembled WGS sequence"/>
</dbReference>
<proteinExistence type="predicted"/>
<dbReference type="InterPro" id="IPR001486">
    <property type="entry name" value="Hemoglobin_trunc"/>
</dbReference>
<keyword evidence="2" id="KW-0349">Heme</keyword>
<dbReference type="GO" id="GO:0019825">
    <property type="term" value="F:oxygen binding"/>
    <property type="evidence" value="ECO:0007669"/>
    <property type="project" value="InterPro"/>
</dbReference>
<dbReference type="SUPFAM" id="SSF46458">
    <property type="entry name" value="Globin-like"/>
    <property type="match status" value="1"/>
</dbReference>
<dbReference type="InterPro" id="IPR009050">
    <property type="entry name" value="Globin-like_sf"/>
</dbReference>
<keyword evidence="1" id="KW-0813">Transport</keyword>
<reference evidence="5 6" key="1">
    <citation type="submission" date="2020-07" db="EMBL/GenBank/DDBJ databases">
        <title>Sequencing the genomes of 1000 actinobacteria strains.</title>
        <authorList>
            <person name="Klenk H.-P."/>
        </authorList>
    </citation>
    <scope>NUCLEOTIDE SEQUENCE [LARGE SCALE GENOMIC DNA]</scope>
    <source>
        <strain evidence="5 6">DSM 19663</strain>
    </source>
</reference>
<dbReference type="GO" id="GO:0020037">
    <property type="term" value="F:heme binding"/>
    <property type="evidence" value="ECO:0007669"/>
    <property type="project" value="InterPro"/>
</dbReference>
<dbReference type="Pfam" id="PF01152">
    <property type="entry name" value="Bac_globin"/>
    <property type="match status" value="1"/>
</dbReference>
<evidence type="ECO:0000256" key="1">
    <source>
        <dbReference type="ARBA" id="ARBA00022448"/>
    </source>
</evidence>
<evidence type="ECO:0000313" key="5">
    <source>
        <dbReference type="EMBL" id="MBA8848784.1"/>
    </source>
</evidence>
<protein>
    <submittedName>
        <fullName evidence="5">Hemoglobin</fullName>
    </submittedName>
</protein>
<name>A0A839EEZ1_9MICO</name>
<organism evidence="5 6">
    <name type="scientific">Microcella alkalica</name>
    <dbReference type="NCBI Taxonomy" id="355930"/>
    <lineage>
        <taxon>Bacteria</taxon>
        <taxon>Bacillati</taxon>
        <taxon>Actinomycetota</taxon>
        <taxon>Actinomycetes</taxon>
        <taxon>Micrococcales</taxon>
        <taxon>Microbacteriaceae</taxon>
        <taxon>Microcella</taxon>
    </lineage>
</organism>
<accession>A0A839EEZ1</accession>
<sequence length="135" mass="14856">MSLIRRLGGDDGVAALVEQLSVRVKADPVMGPYFRDVDEEALNRRRAMFLSALLGGSQSYTGKTLPEAHGPFRLGDREFDAFLRVMRETLEAAELSILDRQSVLRRLSRLRTDIVSRGVSVAPGTAVFGGPHTQD</sequence>
<dbReference type="CDD" id="cd00454">
    <property type="entry name" value="TrHb1_N"/>
    <property type="match status" value="1"/>
</dbReference>
<evidence type="ECO:0000256" key="2">
    <source>
        <dbReference type="ARBA" id="ARBA00022617"/>
    </source>
</evidence>
<dbReference type="EMBL" id="JACGWX010000007">
    <property type="protein sequence ID" value="MBA8848784.1"/>
    <property type="molecule type" value="Genomic_DNA"/>
</dbReference>
<evidence type="ECO:0000256" key="3">
    <source>
        <dbReference type="ARBA" id="ARBA00022723"/>
    </source>
</evidence>
<evidence type="ECO:0000313" key="6">
    <source>
        <dbReference type="Proteomes" id="UP000585905"/>
    </source>
</evidence>